<name>A0A943I4S6_9FIRM</name>
<dbReference type="AlphaFoldDB" id="A0A943I4S6"/>
<dbReference type="EMBL" id="JAGZCZ010000009">
    <property type="protein sequence ID" value="MBS5520207.1"/>
    <property type="molecule type" value="Genomic_DNA"/>
</dbReference>
<accession>A0A943I4S6</accession>
<sequence length="80" mass="9249">MKEEEEKFSLIHFGLRYGTQIKNFPGRKRPLPIPAEAFSRKEVVYDDLMGKIAARRGDPCYKKKYSPNSCQRKGVDLNSL</sequence>
<organism evidence="1 2">
    <name type="scientific">Acidaminococcus intestini</name>
    <dbReference type="NCBI Taxonomy" id="187327"/>
    <lineage>
        <taxon>Bacteria</taxon>
        <taxon>Bacillati</taxon>
        <taxon>Bacillota</taxon>
        <taxon>Negativicutes</taxon>
        <taxon>Acidaminococcales</taxon>
        <taxon>Acidaminococcaceae</taxon>
        <taxon>Acidaminococcus</taxon>
    </lineage>
</organism>
<evidence type="ECO:0000313" key="2">
    <source>
        <dbReference type="Proteomes" id="UP000754226"/>
    </source>
</evidence>
<comment type="caution">
    <text evidence="1">The sequence shown here is derived from an EMBL/GenBank/DDBJ whole genome shotgun (WGS) entry which is preliminary data.</text>
</comment>
<proteinExistence type="predicted"/>
<gene>
    <name evidence="1" type="ORF">KHX13_07775</name>
</gene>
<protein>
    <submittedName>
        <fullName evidence="1">Uncharacterized protein</fullName>
    </submittedName>
</protein>
<dbReference type="Proteomes" id="UP000754226">
    <property type="component" value="Unassembled WGS sequence"/>
</dbReference>
<reference evidence="1" key="1">
    <citation type="submission" date="2021-02" db="EMBL/GenBank/DDBJ databases">
        <title>Infant gut strain persistence is associated with maternal origin, phylogeny, and functional potential including surface adhesion and iron acquisition.</title>
        <authorList>
            <person name="Lou Y.C."/>
        </authorList>
    </citation>
    <scope>NUCLEOTIDE SEQUENCE</scope>
    <source>
        <strain evidence="1">L3_106_000M1_dasL3_106_000M1_concoct_15</strain>
    </source>
</reference>
<evidence type="ECO:0000313" key="1">
    <source>
        <dbReference type="EMBL" id="MBS5520207.1"/>
    </source>
</evidence>